<dbReference type="Pfam" id="PF04925">
    <property type="entry name" value="SHQ1"/>
    <property type="match status" value="1"/>
</dbReference>
<dbReference type="EMBL" id="ML170159">
    <property type="protein sequence ID" value="TDL27559.1"/>
    <property type="molecule type" value="Genomic_DNA"/>
</dbReference>
<feature type="domain" description="CS" evidence="2">
    <location>
        <begin position="1"/>
        <end position="89"/>
    </location>
</feature>
<dbReference type="CDD" id="cd06463">
    <property type="entry name" value="p23_like"/>
    <property type="match status" value="1"/>
</dbReference>
<dbReference type="GO" id="GO:0005737">
    <property type="term" value="C:cytoplasm"/>
    <property type="evidence" value="ECO:0007669"/>
    <property type="project" value="TreeGrafter"/>
</dbReference>
<dbReference type="STRING" id="50990.A0A4Y7QL57"/>
<gene>
    <name evidence="3" type="ORF">BD410DRAFT_740722</name>
</gene>
<sequence>MITPTFSCSQSTTSVTVNIYVPAVRASDVEIHVDGTLLSVHVNPYFLRLTLPGRVLEDDASDAEYDPSSGYLKVTLTKEESGEEFKGLDILAQLLAPQKQKPSSPLIEAVSSDDADSELARTTENMTMDDTDKELLEGKSPLHNTNLNYIAAAENDWQLPQEVPSPLPILTTTAERRYGFLNMHSGYFRHVTYTENDVNELGPDAETLREEERRIKRMRREEDKWDEEHYMQVWADFADDEWIQQLIDYKFPVTAPGSPDVNSSLKFTDEENLIMLRLPRKEYLSTAEQLHSLYLTLVTILFSYAYDVRTTQHDPTPESAWTISVLTPAFTALDRPPYLSLVASTFTSPNSVRFAPDILKDTLIPSLRRSLAFPLYRSWTLAMKCILDVSRMFAGGKHGVLRGMLAVKRILDSHDMYYVYSKIWVDDFCAWVARDASDEDLKFIGQSLRVLHLDKSCVGWDLEALENAVRAQLAQPSDSDDESTDTDA</sequence>
<dbReference type="GO" id="GO:0051082">
    <property type="term" value="F:unfolded protein binding"/>
    <property type="evidence" value="ECO:0007669"/>
    <property type="project" value="TreeGrafter"/>
</dbReference>
<dbReference type="Pfam" id="PF21413">
    <property type="entry name" value="SHQ1-like_CS"/>
    <property type="match status" value="1"/>
</dbReference>
<organism evidence="3 4">
    <name type="scientific">Rickenella mellea</name>
    <dbReference type="NCBI Taxonomy" id="50990"/>
    <lineage>
        <taxon>Eukaryota</taxon>
        <taxon>Fungi</taxon>
        <taxon>Dikarya</taxon>
        <taxon>Basidiomycota</taxon>
        <taxon>Agaricomycotina</taxon>
        <taxon>Agaricomycetes</taxon>
        <taxon>Hymenochaetales</taxon>
        <taxon>Rickenellaceae</taxon>
        <taxon>Rickenella</taxon>
    </lineage>
</organism>
<dbReference type="Proteomes" id="UP000294933">
    <property type="component" value="Unassembled WGS sequence"/>
</dbReference>
<accession>A0A4Y7QL57</accession>
<keyword evidence="4" id="KW-1185">Reference proteome</keyword>
<proteinExistence type="inferred from homology"/>
<name>A0A4Y7QL57_9AGAM</name>
<dbReference type="PANTHER" id="PTHR12967:SF0">
    <property type="entry name" value="PROTEIN SHQ1 HOMOLOG"/>
    <property type="match status" value="1"/>
</dbReference>
<dbReference type="OrthoDB" id="73639at2759"/>
<dbReference type="InterPro" id="IPR039742">
    <property type="entry name" value="Shq1"/>
</dbReference>
<dbReference type="GO" id="GO:0005654">
    <property type="term" value="C:nucleoplasm"/>
    <property type="evidence" value="ECO:0007669"/>
    <property type="project" value="TreeGrafter"/>
</dbReference>
<dbReference type="InterPro" id="IPR008978">
    <property type="entry name" value="HSP20-like_chaperone"/>
</dbReference>
<dbReference type="PANTHER" id="PTHR12967">
    <property type="entry name" value="PROTEIN SHQ1 HOMOLOG"/>
    <property type="match status" value="1"/>
</dbReference>
<evidence type="ECO:0000313" key="3">
    <source>
        <dbReference type="EMBL" id="TDL27559.1"/>
    </source>
</evidence>
<evidence type="ECO:0000256" key="1">
    <source>
        <dbReference type="ARBA" id="ARBA00005607"/>
    </source>
</evidence>
<dbReference type="GO" id="GO:0000493">
    <property type="term" value="P:box H/ACA snoRNP assembly"/>
    <property type="evidence" value="ECO:0007669"/>
    <property type="project" value="InterPro"/>
</dbReference>
<evidence type="ECO:0000259" key="2">
    <source>
        <dbReference type="PROSITE" id="PS51203"/>
    </source>
</evidence>
<comment type="similarity">
    <text evidence="1">Belongs to the SHQ1 family.</text>
</comment>
<dbReference type="Gene3D" id="2.60.40.790">
    <property type="match status" value="1"/>
</dbReference>
<dbReference type="InterPro" id="IPR048696">
    <property type="entry name" value="SHQ1-like_CS"/>
</dbReference>
<dbReference type="AlphaFoldDB" id="A0A4Y7QL57"/>
<reference evidence="3 4" key="1">
    <citation type="submission" date="2018-06" db="EMBL/GenBank/DDBJ databases">
        <title>A transcriptomic atlas of mushroom development highlights an independent origin of complex multicellularity.</title>
        <authorList>
            <consortium name="DOE Joint Genome Institute"/>
            <person name="Krizsan K."/>
            <person name="Almasi E."/>
            <person name="Merenyi Z."/>
            <person name="Sahu N."/>
            <person name="Viragh M."/>
            <person name="Koszo T."/>
            <person name="Mondo S."/>
            <person name="Kiss B."/>
            <person name="Balint B."/>
            <person name="Kues U."/>
            <person name="Barry K."/>
            <person name="Hegedus J.C."/>
            <person name="Henrissat B."/>
            <person name="Johnson J."/>
            <person name="Lipzen A."/>
            <person name="Ohm R."/>
            <person name="Nagy I."/>
            <person name="Pangilinan J."/>
            <person name="Yan J."/>
            <person name="Xiong Y."/>
            <person name="Grigoriev I.V."/>
            <person name="Hibbett D.S."/>
            <person name="Nagy L.G."/>
        </authorList>
    </citation>
    <scope>NUCLEOTIDE SEQUENCE [LARGE SCALE GENOMIC DNA]</scope>
    <source>
        <strain evidence="3 4">SZMC22713</strain>
    </source>
</reference>
<dbReference type="InterPro" id="IPR007009">
    <property type="entry name" value="Shq1_C"/>
</dbReference>
<evidence type="ECO:0000313" key="4">
    <source>
        <dbReference type="Proteomes" id="UP000294933"/>
    </source>
</evidence>
<dbReference type="SUPFAM" id="SSF49764">
    <property type="entry name" value="HSP20-like chaperones"/>
    <property type="match status" value="1"/>
</dbReference>
<protein>
    <submittedName>
        <fullName evidence="3">SHQ1-domain-containing protein</fullName>
    </submittedName>
</protein>
<dbReference type="VEuPathDB" id="FungiDB:BD410DRAFT_740722"/>
<dbReference type="PROSITE" id="PS51203">
    <property type="entry name" value="CS"/>
    <property type="match status" value="1"/>
</dbReference>
<dbReference type="InterPro" id="IPR007052">
    <property type="entry name" value="CS_dom"/>
</dbReference>